<evidence type="ECO:0000313" key="1">
    <source>
        <dbReference type="EMBL" id="SHN20519.1"/>
    </source>
</evidence>
<dbReference type="EMBL" id="FRBW01000013">
    <property type="protein sequence ID" value="SHN20519.1"/>
    <property type="molecule type" value="Genomic_DNA"/>
</dbReference>
<evidence type="ECO:0000313" key="2">
    <source>
        <dbReference type="Proteomes" id="UP000186002"/>
    </source>
</evidence>
<reference evidence="1 2" key="1">
    <citation type="submission" date="2016-11" db="EMBL/GenBank/DDBJ databases">
        <authorList>
            <person name="Jaros S."/>
            <person name="Januszkiewicz K."/>
            <person name="Wedrychowicz H."/>
        </authorList>
    </citation>
    <scope>NUCLEOTIDE SEQUENCE [LARGE SCALE GENOMIC DNA]</scope>
    <source>
        <strain evidence="1 2">DSM 22153</strain>
    </source>
</reference>
<sequence length="52" mass="5816">MPFSGDVMGLRMDEALIRGRADGLDLDRLRSFLLDFEAGFTAGLREAKEPEE</sequence>
<dbReference type="STRING" id="735517.SAMN05444272_4622"/>
<organism evidence="1 2">
    <name type="scientific">Roseibium suaedae</name>
    <dbReference type="NCBI Taxonomy" id="735517"/>
    <lineage>
        <taxon>Bacteria</taxon>
        <taxon>Pseudomonadati</taxon>
        <taxon>Pseudomonadota</taxon>
        <taxon>Alphaproteobacteria</taxon>
        <taxon>Hyphomicrobiales</taxon>
        <taxon>Stappiaceae</taxon>
        <taxon>Roseibium</taxon>
    </lineage>
</organism>
<proteinExistence type="predicted"/>
<protein>
    <submittedName>
        <fullName evidence="1">Uncharacterized protein</fullName>
    </submittedName>
</protein>
<keyword evidence="2" id="KW-1185">Reference proteome</keyword>
<name>A0A1M7PSX7_9HYPH</name>
<dbReference type="AlphaFoldDB" id="A0A1M7PSX7"/>
<accession>A0A1M7PSX7</accession>
<dbReference type="Proteomes" id="UP000186002">
    <property type="component" value="Unassembled WGS sequence"/>
</dbReference>
<gene>
    <name evidence="1" type="ORF">SAMN05444272_4622</name>
</gene>